<keyword evidence="2" id="KW-1185">Reference proteome</keyword>
<comment type="caution">
    <text evidence="1">The sequence shown here is derived from an EMBL/GenBank/DDBJ whole genome shotgun (WGS) entry which is preliminary data.</text>
</comment>
<reference evidence="2" key="1">
    <citation type="submission" date="2018-11" db="EMBL/GenBank/DDBJ databases">
        <title>Chitinophaga lutea sp.nov., isolate from arsenic contaminated soil.</title>
        <authorList>
            <person name="Zong Y."/>
        </authorList>
    </citation>
    <scope>NUCLEOTIDE SEQUENCE [LARGE SCALE GENOMIC DNA]</scope>
    <source>
        <strain evidence="2">YLT18</strain>
    </source>
</reference>
<dbReference type="Pfam" id="PF09650">
    <property type="entry name" value="PHA_gran_rgn"/>
    <property type="match status" value="1"/>
</dbReference>
<evidence type="ECO:0008006" key="3">
    <source>
        <dbReference type="Google" id="ProtNLM"/>
    </source>
</evidence>
<dbReference type="Proteomes" id="UP000279089">
    <property type="component" value="Unassembled WGS sequence"/>
</dbReference>
<dbReference type="RefSeq" id="WP_120516254.1">
    <property type="nucleotide sequence ID" value="NZ_QXZY01000005.1"/>
</dbReference>
<accession>A0A3N4MI40</accession>
<gene>
    <name evidence="1" type="ORF">EG028_09000</name>
</gene>
<proteinExistence type="predicted"/>
<dbReference type="OrthoDB" id="674634at2"/>
<dbReference type="AlphaFoldDB" id="A0A3N4MI40"/>
<evidence type="ECO:0000313" key="2">
    <source>
        <dbReference type="Proteomes" id="UP000279089"/>
    </source>
</evidence>
<organism evidence="1 2">
    <name type="scientific">Chitinophaga barathri</name>
    <dbReference type="NCBI Taxonomy" id="1647451"/>
    <lineage>
        <taxon>Bacteria</taxon>
        <taxon>Pseudomonadati</taxon>
        <taxon>Bacteroidota</taxon>
        <taxon>Chitinophagia</taxon>
        <taxon>Chitinophagales</taxon>
        <taxon>Chitinophagaceae</taxon>
        <taxon>Chitinophaga</taxon>
    </lineage>
</organism>
<sequence length="100" mass="11129">MSTLTMNIPHQLSKEEAQERIKKLLTNLKEQQADKISDINENWEGDNATFSFNIKGFDISGGIQVNPESVDIQGELPFALSFFKGMISDLISAKAKELLA</sequence>
<evidence type="ECO:0000313" key="1">
    <source>
        <dbReference type="EMBL" id="RPD41447.1"/>
    </source>
</evidence>
<name>A0A3N4MI40_9BACT</name>
<dbReference type="EMBL" id="RMBX01000004">
    <property type="protein sequence ID" value="RPD41447.1"/>
    <property type="molecule type" value="Genomic_DNA"/>
</dbReference>
<protein>
    <recommendedName>
        <fullName evidence="3">Polyhydroxyalkanoic acid system protein</fullName>
    </recommendedName>
</protein>
<dbReference type="InterPro" id="IPR013433">
    <property type="entry name" value="PHA_gran_rgn"/>
</dbReference>